<proteinExistence type="predicted"/>
<dbReference type="AlphaFoldDB" id="A0A1F4YGJ4"/>
<organism evidence="1 2">
    <name type="scientific">Candidatus Amesbacteria bacterium RIFCSPHIGHO2_01_FULL_48_32b</name>
    <dbReference type="NCBI Taxonomy" id="1797253"/>
    <lineage>
        <taxon>Bacteria</taxon>
        <taxon>Candidatus Amesiibacteriota</taxon>
    </lineage>
</organism>
<dbReference type="EMBL" id="MEXH01000002">
    <property type="protein sequence ID" value="OGC93130.1"/>
    <property type="molecule type" value="Genomic_DNA"/>
</dbReference>
<accession>A0A1F4YGJ4</accession>
<gene>
    <name evidence="1" type="ORF">A2876_01115</name>
</gene>
<reference evidence="1 2" key="1">
    <citation type="journal article" date="2016" name="Nat. Commun.">
        <title>Thousands of microbial genomes shed light on interconnected biogeochemical processes in an aquifer system.</title>
        <authorList>
            <person name="Anantharaman K."/>
            <person name="Brown C.T."/>
            <person name="Hug L.A."/>
            <person name="Sharon I."/>
            <person name="Castelle C.J."/>
            <person name="Probst A.J."/>
            <person name="Thomas B.C."/>
            <person name="Singh A."/>
            <person name="Wilkins M.J."/>
            <person name="Karaoz U."/>
            <person name="Brodie E.L."/>
            <person name="Williams K.H."/>
            <person name="Hubbard S.S."/>
            <person name="Banfield J.F."/>
        </authorList>
    </citation>
    <scope>NUCLEOTIDE SEQUENCE [LARGE SCALE GENOMIC DNA]</scope>
</reference>
<evidence type="ECO:0000313" key="2">
    <source>
        <dbReference type="Proteomes" id="UP000178176"/>
    </source>
</evidence>
<name>A0A1F4YGJ4_9BACT</name>
<sequence>MPAPTPTYDTSQNHLDIQDIVADLLVLKGNSACLVLEVSAINFGLLSEKEQDATIYAYAQLLNSLTFPIQIVIISKQKDITDYIRLLDNRIDKATAPLLKDQLIKYRDFVRSVVRQGNVLDKKFYVVIPFSTLELGAGNALKMFSAKPSSSAVTQSSLVERAAVNLTPKRDHLIRLLARIGLKARQLDSNELLQLFFETYNRDYVGVKVKMPQ</sequence>
<dbReference type="Proteomes" id="UP000178176">
    <property type="component" value="Unassembled WGS sequence"/>
</dbReference>
<comment type="caution">
    <text evidence="1">The sequence shown here is derived from an EMBL/GenBank/DDBJ whole genome shotgun (WGS) entry which is preliminary data.</text>
</comment>
<protein>
    <submittedName>
        <fullName evidence="1">Uncharacterized protein</fullName>
    </submittedName>
</protein>
<evidence type="ECO:0000313" key="1">
    <source>
        <dbReference type="EMBL" id="OGC93130.1"/>
    </source>
</evidence>